<evidence type="ECO:0000313" key="2">
    <source>
        <dbReference type="EMBL" id="RKP22676.1"/>
    </source>
</evidence>
<dbReference type="AlphaFoldDB" id="A0A4P9YS04"/>
<protein>
    <submittedName>
        <fullName evidence="2">Uncharacterized protein</fullName>
    </submittedName>
</protein>
<proteinExistence type="predicted"/>
<feature type="signal peptide" evidence="1">
    <location>
        <begin position="1"/>
        <end position="25"/>
    </location>
</feature>
<sequence>MKVFTAAAIVAVVVAAVASLATVEAQPALMSRHVSHRTSHAIQSTNHIVLAYLFHEQAITPFNSLTMRAYSWMQCGTPSHSACANPIGPFHSYDHLMNRR</sequence>
<dbReference type="Proteomes" id="UP000278143">
    <property type="component" value="Unassembled WGS sequence"/>
</dbReference>
<keyword evidence="1" id="KW-0732">Signal</keyword>
<gene>
    <name evidence="2" type="ORF">SYNPS1DRAFT_31706</name>
</gene>
<name>A0A4P9YS04_9FUNG</name>
<organism evidence="2 3">
    <name type="scientific">Syncephalis pseudoplumigaleata</name>
    <dbReference type="NCBI Taxonomy" id="1712513"/>
    <lineage>
        <taxon>Eukaryota</taxon>
        <taxon>Fungi</taxon>
        <taxon>Fungi incertae sedis</taxon>
        <taxon>Zoopagomycota</taxon>
        <taxon>Zoopagomycotina</taxon>
        <taxon>Zoopagomycetes</taxon>
        <taxon>Zoopagales</taxon>
        <taxon>Piptocephalidaceae</taxon>
        <taxon>Syncephalis</taxon>
    </lineage>
</organism>
<accession>A0A4P9YS04</accession>
<dbReference type="EMBL" id="KZ991817">
    <property type="protein sequence ID" value="RKP22676.1"/>
    <property type="molecule type" value="Genomic_DNA"/>
</dbReference>
<evidence type="ECO:0000313" key="3">
    <source>
        <dbReference type="Proteomes" id="UP000278143"/>
    </source>
</evidence>
<evidence type="ECO:0000256" key="1">
    <source>
        <dbReference type="SAM" id="SignalP"/>
    </source>
</evidence>
<reference evidence="3" key="1">
    <citation type="journal article" date="2018" name="Nat. Microbiol.">
        <title>Leveraging single-cell genomics to expand the fungal tree of life.</title>
        <authorList>
            <person name="Ahrendt S.R."/>
            <person name="Quandt C.A."/>
            <person name="Ciobanu D."/>
            <person name="Clum A."/>
            <person name="Salamov A."/>
            <person name="Andreopoulos B."/>
            <person name="Cheng J.F."/>
            <person name="Woyke T."/>
            <person name="Pelin A."/>
            <person name="Henrissat B."/>
            <person name="Reynolds N.K."/>
            <person name="Benny G.L."/>
            <person name="Smith M.E."/>
            <person name="James T.Y."/>
            <person name="Grigoriev I.V."/>
        </authorList>
    </citation>
    <scope>NUCLEOTIDE SEQUENCE [LARGE SCALE GENOMIC DNA]</scope>
    <source>
        <strain evidence="3">Benny S71-1</strain>
    </source>
</reference>
<feature type="chain" id="PRO_5020553346" evidence="1">
    <location>
        <begin position="26"/>
        <end position="100"/>
    </location>
</feature>
<keyword evidence="3" id="KW-1185">Reference proteome</keyword>